<accession>A0A6J4KYB7</accession>
<evidence type="ECO:0000259" key="1">
    <source>
        <dbReference type="Pfam" id="PF09861"/>
    </source>
</evidence>
<dbReference type="GO" id="GO:0050043">
    <property type="term" value="F:lactate racemase activity"/>
    <property type="evidence" value="ECO:0007669"/>
    <property type="project" value="InterPro"/>
</dbReference>
<dbReference type="InterPro" id="IPR018657">
    <property type="entry name" value="LarA-like_N"/>
</dbReference>
<dbReference type="NCBIfam" id="NF033504">
    <property type="entry name" value="Ni_dep_LarA"/>
    <property type="match status" value="1"/>
</dbReference>
<dbReference type="Gene3D" id="3.90.226.30">
    <property type="match status" value="1"/>
</dbReference>
<gene>
    <name evidence="3" type="ORF">AVDCRST_MAG68-2810</name>
</gene>
<proteinExistence type="predicted"/>
<dbReference type="Gene3D" id="3.40.50.11440">
    <property type="match status" value="1"/>
</dbReference>
<dbReference type="EMBL" id="CADCTW010000089">
    <property type="protein sequence ID" value="CAA9318625.1"/>
    <property type="molecule type" value="Genomic_DNA"/>
</dbReference>
<dbReference type="Pfam" id="PF09861">
    <property type="entry name" value="Lar_N"/>
    <property type="match status" value="1"/>
</dbReference>
<dbReference type="InterPro" id="IPR029063">
    <property type="entry name" value="SAM-dependent_MTases_sf"/>
</dbReference>
<dbReference type="InterPro" id="IPR047926">
    <property type="entry name" value="Ni_dep_LarA"/>
</dbReference>
<dbReference type="PANTHER" id="PTHR33171">
    <property type="entry name" value="LAR_N DOMAIN-CONTAINING PROTEIN"/>
    <property type="match status" value="1"/>
</dbReference>
<protein>
    <submittedName>
        <fullName evidence="3">Transcriptional regulator</fullName>
    </submittedName>
</protein>
<evidence type="ECO:0000259" key="2">
    <source>
        <dbReference type="Pfam" id="PF21113"/>
    </source>
</evidence>
<feature type="domain" description="Lactate racemase C-terminal" evidence="2">
    <location>
        <begin position="272"/>
        <end position="411"/>
    </location>
</feature>
<name>A0A6J4KYB7_9BACT</name>
<dbReference type="InterPro" id="IPR048068">
    <property type="entry name" value="LarA-like"/>
</dbReference>
<evidence type="ECO:0000313" key="3">
    <source>
        <dbReference type="EMBL" id="CAA9318625.1"/>
    </source>
</evidence>
<organism evidence="3">
    <name type="scientific">uncultured Gemmatimonadota bacterium</name>
    <dbReference type="NCBI Taxonomy" id="203437"/>
    <lineage>
        <taxon>Bacteria</taxon>
        <taxon>Pseudomonadati</taxon>
        <taxon>Gemmatimonadota</taxon>
        <taxon>environmental samples</taxon>
    </lineage>
</organism>
<reference evidence="3" key="1">
    <citation type="submission" date="2020-02" db="EMBL/GenBank/DDBJ databases">
        <authorList>
            <person name="Meier V. D."/>
        </authorList>
    </citation>
    <scope>NUCLEOTIDE SEQUENCE</scope>
    <source>
        <strain evidence="3">AVDCRST_MAG68</strain>
    </source>
</reference>
<dbReference type="Pfam" id="PF21113">
    <property type="entry name" value="LarA_C"/>
    <property type="match status" value="1"/>
</dbReference>
<dbReference type="PANTHER" id="PTHR33171:SF17">
    <property type="entry name" value="LARA-LIKE N-TERMINAL DOMAIN-CONTAINING PROTEIN"/>
    <property type="match status" value="1"/>
</dbReference>
<dbReference type="SUPFAM" id="SSF53335">
    <property type="entry name" value="S-adenosyl-L-methionine-dependent methyltransferases"/>
    <property type="match status" value="1"/>
</dbReference>
<dbReference type="InterPro" id="IPR043166">
    <property type="entry name" value="LarA-like_C"/>
</dbReference>
<dbReference type="AlphaFoldDB" id="A0A6J4KYB7"/>
<sequence>MNVSLAYGRGRIDVAVPDDAVVICPRELPGLADERAAFLDAVRRPIGAAPLRSLATAESTVAIAISDITRPTPSERLVPWILAELAHVPRGNFVILNGTGSHRPNTRAELVTMLGAEVVDTVRVVNHDAFAETGLTHLGDTSYGGEVWVSDEWLRADVRIVTGFVEPHFFAGFSGGPKGVVPALAGIRTIKHLHNAQMIGDPRSTWARLEGNPVQGEIREAVAMAPPHFLVNVAINSRRGITAVWAGHYLRAHEEACRFVATHAMRAVDRAFDVVLSSNSGYPLDQNVYQSVKGMSAAARIVKPGGAIVVAAECSDGLPEHGNYKQLLRMRATSEELLRAIEEPGFEMHDQWQAQSQALVQRKAEVHLFSSLPPDTVRAAMLTPCADLEATLASLLRRYGPGARMAVLPEGPQTVPYVEAGAESPSPPDPLSR</sequence>
<dbReference type="InterPro" id="IPR048520">
    <property type="entry name" value="LarA_C"/>
</dbReference>
<feature type="domain" description="LarA-like N-terminal" evidence="1">
    <location>
        <begin position="7"/>
        <end position="206"/>
    </location>
</feature>